<sequence>MAIITKSDKLETTGEFNQTKMVSEQYVLLRIIHETNSYTLMTATAKEDDGSYIAFPDLNKLVAAAENVLGRGERCTDNWGRPYFICKEIDHPRGIRDLANRIAELLDLPPVNAPWADEEMRDIYDEFSVSEDGEPAYLSDGVYVSSRGRLED</sequence>
<dbReference type="AlphaFoldDB" id="A0A840C2Z9"/>
<proteinExistence type="predicted"/>
<keyword evidence="2" id="KW-1185">Reference proteome</keyword>
<protein>
    <submittedName>
        <fullName evidence="1">Uncharacterized protein</fullName>
    </submittedName>
</protein>
<reference evidence="1" key="1">
    <citation type="submission" date="2020-08" db="EMBL/GenBank/DDBJ databases">
        <title>Genomic Encyclopedia of Type Strains, Phase IV (KMG-IV): sequencing the most valuable type-strain genomes for metagenomic binning, comparative biology and taxonomic classification.</title>
        <authorList>
            <person name="Goeker M."/>
        </authorList>
    </citation>
    <scope>NUCLEOTIDE SEQUENCE [LARGE SCALE GENOMIC DNA]</scope>
    <source>
        <strain evidence="1">DSM 105040</strain>
    </source>
</reference>
<name>A0A840C2Z9_9RHOB</name>
<evidence type="ECO:0000313" key="2">
    <source>
        <dbReference type="Proteomes" id="UP000585681"/>
    </source>
</evidence>
<dbReference type="EMBL" id="JACIEQ010000001">
    <property type="protein sequence ID" value="MBB4020241.1"/>
    <property type="molecule type" value="Genomic_DNA"/>
</dbReference>
<evidence type="ECO:0000313" key="1">
    <source>
        <dbReference type="EMBL" id="MBB4020241.1"/>
    </source>
</evidence>
<comment type="caution">
    <text evidence="1">The sequence shown here is derived from an EMBL/GenBank/DDBJ whole genome shotgun (WGS) entry which is preliminary data.</text>
</comment>
<organism evidence="1 2">
    <name type="scientific">Actibacterium naphthalenivorans</name>
    <dbReference type="NCBI Taxonomy" id="1614693"/>
    <lineage>
        <taxon>Bacteria</taxon>
        <taxon>Pseudomonadati</taxon>
        <taxon>Pseudomonadota</taxon>
        <taxon>Alphaproteobacteria</taxon>
        <taxon>Rhodobacterales</taxon>
        <taxon>Roseobacteraceae</taxon>
        <taxon>Actibacterium</taxon>
    </lineage>
</organism>
<accession>A0A840C2Z9</accession>
<dbReference type="RefSeq" id="WP_054538584.1">
    <property type="nucleotide sequence ID" value="NZ_JACIEQ010000001.1"/>
</dbReference>
<gene>
    <name evidence="1" type="ORF">GGR17_000032</name>
</gene>
<dbReference type="Proteomes" id="UP000585681">
    <property type="component" value="Unassembled WGS sequence"/>
</dbReference>